<dbReference type="PANTHER" id="PTHR11487:SF0">
    <property type="entry name" value="S-ACYL FATTY ACID SYNTHASE THIOESTERASE, MEDIUM CHAIN"/>
    <property type="match status" value="1"/>
</dbReference>
<dbReference type="EMBL" id="CP076607">
    <property type="protein sequence ID" value="QWU16642.1"/>
    <property type="molecule type" value="Genomic_DNA"/>
</dbReference>
<feature type="domain" description="Thioesterase" evidence="2">
    <location>
        <begin position="2"/>
        <end position="231"/>
    </location>
</feature>
<evidence type="ECO:0000256" key="1">
    <source>
        <dbReference type="ARBA" id="ARBA00007169"/>
    </source>
</evidence>
<dbReference type="Gene3D" id="3.40.50.1820">
    <property type="entry name" value="alpha/beta hydrolase"/>
    <property type="match status" value="1"/>
</dbReference>
<gene>
    <name evidence="3" type="ORF">KP014_05305</name>
    <name evidence="4" type="ORF">SAMN04487895_107281</name>
</gene>
<dbReference type="PANTHER" id="PTHR11487">
    <property type="entry name" value="THIOESTERASE"/>
    <property type="match status" value="1"/>
</dbReference>
<dbReference type="RefSeq" id="WP_036587742.1">
    <property type="nucleotide sequence ID" value="NZ_CP076607.1"/>
</dbReference>
<dbReference type="Proteomes" id="UP000198809">
    <property type="component" value="Unassembled WGS sequence"/>
</dbReference>
<dbReference type="InterPro" id="IPR012223">
    <property type="entry name" value="TEII"/>
</dbReference>
<reference evidence="4 5" key="1">
    <citation type="submission" date="2016-10" db="EMBL/GenBank/DDBJ databases">
        <authorList>
            <person name="de Groot N.N."/>
        </authorList>
    </citation>
    <scope>NUCLEOTIDE SEQUENCE [LARGE SCALE GENOMIC DNA]</scope>
    <source>
        <strain evidence="4 5">CGMCC 1.10238</strain>
    </source>
</reference>
<evidence type="ECO:0000313" key="6">
    <source>
        <dbReference type="Proteomes" id="UP000683429"/>
    </source>
</evidence>
<proteinExistence type="inferred from homology"/>
<reference evidence="3 6" key="2">
    <citation type="submission" date="2021-06" db="EMBL/GenBank/DDBJ databases">
        <title>Whole genome sequence of Paenibacillus sophorae DSM23020 for comparative genomics.</title>
        <authorList>
            <person name="Kim M.-J."/>
            <person name="Lee G."/>
            <person name="Shin J.-H."/>
        </authorList>
    </citation>
    <scope>NUCLEOTIDE SEQUENCE [LARGE SCALE GENOMIC DNA]</scope>
    <source>
        <strain evidence="3 6">DSM 23020</strain>
    </source>
</reference>
<protein>
    <submittedName>
        <fullName evidence="4">Surfactin synthase thioesterase subunit</fullName>
    </submittedName>
    <submittedName>
        <fullName evidence="3">Thioesterase II family protein</fullName>
    </submittedName>
</protein>
<sequence>MKLFCIPYAGGSATYYSRWRSYLSKEIKLIPLELSGRGARFGEPLYSSFQDAVDDLYECMIKRLDDREPYAIFGHSMGALIAYELYLKLKENQKHLPIHIFFSGREAPHTNLFGSSKGHINHLPDNQFLEELKKYNGLTEEFLNNSELIELFMPIIRADFFIVENYQYKPDREKLNCSITILNGSQDYITKAGVQAWEKYTKCTCDVVNFEGSHFFVEQNLDKVIDLIQHRLKIH</sequence>
<dbReference type="EMBL" id="FODH01000007">
    <property type="protein sequence ID" value="SEO43597.1"/>
    <property type="molecule type" value="Genomic_DNA"/>
</dbReference>
<accession>A0A1H8PPF6</accession>
<dbReference type="GO" id="GO:0008610">
    <property type="term" value="P:lipid biosynthetic process"/>
    <property type="evidence" value="ECO:0007669"/>
    <property type="project" value="TreeGrafter"/>
</dbReference>
<dbReference type="AlphaFoldDB" id="A0A1H8PPF6"/>
<dbReference type="Pfam" id="PF00975">
    <property type="entry name" value="Thioesterase"/>
    <property type="match status" value="1"/>
</dbReference>
<name>A0A1H8PPF6_9BACL</name>
<comment type="similarity">
    <text evidence="1">Belongs to the thioesterase family.</text>
</comment>
<evidence type="ECO:0000313" key="4">
    <source>
        <dbReference type="EMBL" id="SEO43597.1"/>
    </source>
</evidence>
<organism evidence="4 5">
    <name type="scientific">Paenibacillus sophorae</name>
    <dbReference type="NCBI Taxonomy" id="1333845"/>
    <lineage>
        <taxon>Bacteria</taxon>
        <taxon>Bacillati</taxon>
        <taxon>Bacillota</taxon>
        <taxon>Bacilli</taxon>
        <taxon>Bacillales</taxon>
        <taxon>Paenibacillaceae</taxon>
        <taxon>Paenibacillus</taxon>
    </lineage>
</organism>
<dbReference type="InterPro" id="IPR001031">
    <property type="entry name" value="Thioesterase"/>
</dbReference>
<dbReference type="InterPro" id="IPR029058">
    <property type="entry name" value="AB_hydrolase_fold"/>
</dbReference>
<dbReference type="SUPFAM" id="SSF53474">
    <property type="entry name" value="alpha/beta-Hydrolases"/>
    <property type="match status" value="1"/>
</dbReference>
<evidence type="ECO:0000313" key="3">
    <source>
        <dbReference type="EMBL" id="QWU16642.1"/>
    </source>
</evidence>
<dbReference type="Proteomes" id="UP000683429">
    <property type="component" value="Chromosome"/>
</dbReference>
<evidence type="ECO:0000259" key="2">
    <source>
        <dbReference type="Pfam" id="PF00975"/>
    </source>
</evidence>
<keyword evidence="6" id="KW-1185">Reference proteome</keyword>
<evidence type="ECO:0000313" key="5">
    <source>
        <dbReference type="Proteomes" id="UP000198809"/>
    </source>
</evidence>
<dbReference type="STRING" id="1333845.SAMN04487895_107281"/>